<sequence>MLAQETKFPALILPLAAMFLTKLCYNSTILFN</sequence>
<dbReference type="AlphaFoldDB" id="A0A6C0M0X4"/>
<protein>
    <submittedName>
        <fullName evidence="1">Uncharacterized protein</fullName>
    </submittedName>
</protein>
<proteinExistence type="predicted"/>
<accession>A0A6C0M0X4</accession>
<organism evidence="1">
    <name type="scientific">viral metagenome</name>
    <dbReference type="NCBI Taxonomy" id="1070528"/>
    <lineage>
        <taxon>unclassified sequences</taxon>
        <taxon>metagenomes</taxon>
        <taxon>organismal metagenomes</taxon>
    </lineage>
</organism>
<reference evidence="1" key="1">
    <citation type="journal article" date="2020" name="Nature">
        <title>Giant virus diversity and host interactions through global metagenomics.</title>
        <authorList>
            <person name="Schulz F."/>
            <person name="Roux S."/>
            <person name="Paez-Espino D."/>
            <person name="Jungbluth S."/>
            <person name="Walsh D.A."/>
            <person name="Denef V.J."/>
            <person name="McMahon K.D."/>
            <person name="Konstantinidis K.T."/>
            <person name="Eloe-Fadrosh E.A."/>
            <person name="Kyrpides N.C."/>
            <person name="Woyke T."/>
        </authorList>
    </citation>
    <scope>NUCLEOTIDE SEQUENCE</scope>
    <source>
        <strain evidence="1">GVMAG-S-1035085-51</strain>
    </source>
</reference>
<dbReference type="EMBL" id="MN740617">
    <property type="protein sequence ID" value="QHU35958.1"/>
    <property type="molecule type" value="Genomic_DNA"/>
</dbReference>
<name>A0A6C0M0X4_9ZZZZ</name>
<evidence type="ECO:0000313" key="1">
    <source>
        <dbReference type="EMBL" id="QHU35958.1"/>
    </source>
</evidence>